<comment type="subcellular location">
    <subcellularLocation>
        <location evidence="1">Cell envelope</location>
    </subcellularLocation>
    <subcellularLocation>
        <location evidence="2">Membrane</location>
    </subcellularLocation>
</comment>
<dbReference type="InterPro" id="IPR051848">
    <property type="entry name" value="PGIP"/>
</dbReference>
<evidence type="ECO:0000256" key="5">
    <source>
        <dbReference type="ARBA" id="ARBA00022989"/>
    </source>
</evidence>
<dbReference type="PANTHER" id="PTHR48059">
    <property type="entry name" value="POLYGALACTURONASE INHIBITOR 1"/>
    <property type="match status" value="1"/>
</dbReference>
<dbReference type="SUPFAM" id="SSF52058">
    <property type="entry name" value="L domain-like"/>
    <property type="match status" value="1"/>
</dbReference>
<keyword evidence="3" id="KW-0812">Transmembrane</keyword>
<dbReference type="FunFam" id="3.80.10.10:FF:000129">
    <property type="entry name" value="Leucine-rich repeat receptor-like kinase"/>
    <property type="match status" value="1"/>
</dbReference>
<keyword evidence="6" id="KW-0472">Membrane</keyword>
<evidence type="ECO:0000256" key="3">
    <source>
        <dbReference type="ARBA" id="ARBA00022692"/>
    </source>
</evidence>
<sequence>MKQKLLYATFFFFLMVQAVAIAQIPAKEKSALIDLHAATKGGSWNIKWDLKAPAQQWYGVDIKDGHVVGIGLYDNNLKGNIPASIKNLTKLEVLDLAFNSLGAELPEELTKLSHLKVLKLEMNNLKGKLPANLTSMVNLEELILFNNQLEGNIPESIGSISKLKILNLSSNFLTGNLPESMGNLVNLTSLGLFGNKLEGEISFSFGKMKNLSELILAFNDFDGAAPEGIQSLKDLQFVQLQGNDFNSFDNLQDMQSIDLVAFDTDNLQLDLKYRELHEIDTRMAETKFEDDVDN</sequence>
<proteinExistence type="predicted"/>
<keyword evidence="4" id="KW-0677">Repeat</keyword>
<organism evidence="7">
    <name type="scientific">hydrothermal vent metagenome</name>
    <dbReference type="NCBI Taxonomy" id="652676"/>
    <lineage>
        <taxon>unclassified sequences</taxon>
        <taxon>metagenomes</taxon>
        <taxon>ecological metagenomes</taxon>
    </lineage>
</organism>
<evidence type="ECO:0000313" key="7">
    <source>
        <dbReference type="EMBL" id="VAW14711.1"/>
    </source>
</evidence>
<dbReference type="InterPro" id="IPR001611">
    <property type="entry name" value="Leu-rich_rpt"/>
</dbReference>
<evidence type="ECO:0000256" key="1">
    <source>
        <dbReference type="ARBA" id="ARBA00004196"/>
    </source>
</evidence>
<dbReference type="EMBL" id="UOEL01000121">
    <property type="protein sequence ID" value="VAW14711.1"/>
    <property type="molecule type" value="Genomic_DNA"/>
</dbReference>
<dbReference type="AlphaFoldDB" id="A0A3B0T7Q0"/>
<protein>
    <submittedName>
        <fullName evidence="7">Uncharacterized protein</fullName>
    </submittedName>
</protein>
<keyword evidence="5" id="KW-1133">Transmembrane helix</keyword>
<reference evidence="7" key="1">
    <citation type="submission" date="2018-06" db="EMBL/GenBank/DDBJ databases">
        <authorList>
            <person name="Zhirakovskaya E."/>
        </authorList>
    </citation>
    <scope>NUCLEOTIDE SEQUENCE</scope>
</reference>
<evidence type="ECO:0000256" key="6">
    <source>
        <dbReference type="ARBA" id="ARBA00023136"/>
    </source>
</evidence>
<name>A0A3B0T7Q0_9ZZZZ</name>
<evidence type="ECO:0000256" key="4">
    <source>
        <dbReference type="ARBA" id="ARBA00022737"/>
    </source>
</evidence>
<dbReference type="Pfam" id="PF00560">
    <property type="entry name" value="LRR_1"/>
    <property type="match status" value="4"/>
</dbReference>
<dbReference type="GO" id="GO:0016020">
    <property type="term" value="C:membrane"/>
    <property type="evidence" value="ECO:0007669"/>
    <property type="project" value="UniProtKB-SubCell"/>
</dbReference>
<dbReference type="Gene3D" id="3.80.10.10">
    <property type="entry name" value="Ribonuclease Inhibitor"/>
    <property type="match status" value="2"/>
</dbReference>
<dbReference type="FunFam" id="3.80.10.10:FF:000383">
    <property type="entry name" value="Leucine-rich repeat receptor protein kinase EMS1"/>
    <property type="match status" value="1"/>
</dbReference>
<dbReference type="PANTHER" id="PTHR48059:SF30">
    <property type="entry name" value="OS06G0587000 PROTEIN"/>
    <property type="match status" value="1"/>
</dbReference>
<dbReference type="GO" id="GO:0030313">
    <property type="term" value="C:cell envelope"/>
    <property type="evidence" value="ECO:0007669"/>
    <property type="project" value="UniProtKB-SubCell"/>
</dbReference>
<gene>
    <name evidence="7" type="ORF">MNBD_BACTEROID03-1347</name>
</gene>
<accession>A0A3B0T7Q0</accession>
<evidence type="ECO:0000256" key="2">
    <source>
        <dbReference type="ARBA" id="ARBA00004370"/>
    </source>
</evidence>
<dbReference type="InterPro" id="IPR032675">
    <property type="entry name" value="LRR_dom_sf"/>
</dbReference>